<sequence>MIDHVLTDPFAVQRLGHGGADPVFVIDFPTYSASPRLSEMLAGRLDDRPLYQVDPLRPMLDGPVFRSLDVLAGQYAARIAGLRGASDRPTVVGYCSAGGLALRVAGLLERVTPGGVKVVLVRPAGQDRAAAFATFHEYLIGLGAADPPVPDGSRSAEDLVAWMGAHLAQQLARLAARHRLATEDEAFGELLSRYRAWLAFVLACADARPPRLSAGVDVVSIEATAPGPVIPIDPPRGYRIVRFPLLDEDDILVPELADLLVDHITGTAGVPAADR</sequence>
<gene>
    <name evidence="1" type="ORF">Cco03nite_21410</name>
</gene>
<dbReference type="SUPFAM" id="SSF53474">
    <property type="entry name" value="alpha/beta-Hydrolases"/>
    <property type="match status" value="1"/>
</dbReference>
<comment type="caution">
    <text evidence="1">The sequence shown here is derived from an EMBL/GenBank/DDBJ whole genome shotgun (WGS) entry which is preliminary data.</text>
</comment>
<dbReference type="InterPro" id="IPR029058">
    <property type="entry name" value="AB_hydrolase_fold"/>
</dbReference>
<name>A0A8J3P893_9ACTN</name>
<dbReference type="Gene3D" id="3.40.50.1820">
    <property type="entry name" value="alpha/beta hydrolase"/>
    <property type="match status" value="1"/>
</dbReference>
<dbReference type="EMBL" id="BONI01000014">
    <property type="protein sequence ID" value="GIG05441.1"/>
    <property type="molecule type" value="Genomic_DNA"/>
</dbReference>
<dbReference type="AlphaFoldDB" id="A0A8J3P893"/>
<protein>
    <recommendedName>
        <fullName evidence="3">Thioesterase domain-containing protein</fullName>
    </recommendedName>
</protein>
<dbReference type="Proteomes" id="UP000630887">
    <property type="component" value="Unassembled WGS sequence"/>
</dbReference>
<evidence type="ECO:0000313" key="1">
    <source>
        <dbReference type="EMBL" id="GIG05441.1"/>
    </source>
</evidence>
<accession>A0A8J3P893</accession>
<evidence type="ECO:0000313" key="2">
    <source>
        <dbReference type="Proteomes" id="UP000630887"/>
    </source>
</evidence>
<keyword evidence="2" id="KW-1185">Reference proteome</keyword>
<dbReference type="RefSeq" id="WP_203691762.1">
    <property type="nucleotide sequence ID" value="NZ_BAAALC010000021.1"/>
</dbReference>
<evidence type="ECO:0008006" key="3">
    <source>
        <dbReference type="Google" id="ProtNLM"/>
    </source>
</evidence>
<organism evidence="1 2">
    <name type="scientific">Catellatospora coxensis</name>
    <dbReference type="NCBI Taxonomy" id="310354"/>
    <lineage>
        <taxon>Bacteria</taxon>
        <taxon>Bacillati</taxon>
        <taxon>Actinomycetota</taxon>
        <taxon>Actinomycetes</taxon>
        <taxon>Micromonosporales</taxon>
        <taxon>Micromonosporaceae</taxon>
        <taxon>Catellatospora</taxon>
    </lineage>
</organism>
<reference evidence="1 2" key="1">
    <citation type="submission" date="2021-01" db="EMBL/GenBank/DDBJ databases">
        <title>Whole genome shotgun sequence of Catellatospora coxensis NBRC 107359.</title>
        <authorList>
            <person name="Komaki H."/>
            <person name="Tamura T."/>
        </authorList>
    </citation>
    <scope>NUCLEOTIDE SEQUENCE [LARGE SCALE GENOMIC DNA]</scope>
    <source>
        <strain evidence="1 2">NBRC 107359</strain>
    </source>
</reference>
<proteinExistence type="predicted"/>